<organism evidence="2 3">
    <name type="scientific">Folsomia candida</name>
    <name type="common">Springtail</name>
    <dbReference type="NCBI Taxonomy" id="158441"/>
    <lineage>
        <taxon>Eukaryota</taxon>
        <taxon>Metazoa</taxon>
        <taxon>Ecdysozoa</taxon>
        <taxon>Arthropoda</taxon>
        <taxon>Hexapoda</taxon>
        <taxon>Collembola</taxon>
        <taxon>Entomobryomorpha</taxon>
        <taxon>Isotomoidea</taxon>
        <taxon>Isotomidae</taxon>
        <taxon>Proisotominae</taxon>
        <taxon>Folsomia</taxon>
    </lineage>
</organism>
<dbReference type="AlphaFoldDB" id="A0A226D2Y0"/>
<proteinExistence type="predicted"/>
<reference evidence="2 3" key="1">
    <citation type="submission" date="2015-12" db="EMBL/GenBank/DDBJ databases">
        <title>The genome of Folsomia candida.</title>
        <authorList>
            <person name="Faddeeva A."/>
            <person name="Derks M.F."/>
            <person name="Anvar Y."/>
            <person name="Smit S."/>
            <person name="Van Straalen N."/>
            <person name="Roelofs D."/>
        </authorList>
    </citation>
    <scope>NUCLEOTIDE SEQUENCE [LARGE SCALE GENOMIC DNA]</scope>
    <source>
        <strain evidence="2 3">VU population</strain>
        <tissue evidence="2">Whole body</tissue>
    </source>
</reference>
<comment type="caution">
    <text evidence="2">The sequence shown here is derived from an EMBL/GenBank/DDBJ whole genome shotgun (WGS) entry which is preliminary data.</text>
</comment>
<dbReference type="Proteomes" id="UP000198287">
    <property type="component" value="Unassembled WGS sequence"/>
</dbReference>
<feature type="compositionally biased region" description="Basic and acidic residues" evidence="1">
    <location>
        <begin position="1"/>
        <end position="14"/>
    </location>
</feature>
<sequence>MSAARDENNEREADAVNFGTPSESNQPVIAWSREDIYRLIGQSSTRLSYINKTDLLSKSDIRQKFQIINIDQKPVDFVKCKNCNATYAWTSKIGTISLVRHQCSDVAGKGPKPSKDQRLMTSFAVKSIPRTSIEELNKTIKLVDFGAKHGNHDIKEATYHRPTLKNKLLPEITSQLEESIQELLRTTLSETKLAFTTDMWSDKYKQRHFLSLHVHFISRDWKKKALMLGVEEFDEESKTTANIKNFINTILTRYFRDDTEEIIKKSCGVTAGGSNFLAVFPTRYPCYCHKQNLIMQWTLNQKPLPSEREIIDKDSKGQQIKQKKLINLHTHCPAIKDVLVQLKKLVEYFKESGINKNLKISLKQDVETRWNSQVVMLESYLRSADEVKQILLEKKKVDKISKISDDVVDSLVDFLKPFQECTEALSGDKYPTLHLVAIWHWKLVLHMIRKETDSEEIYRKLKFADEECRSRAVEMLKGLVLEVQSTQRVAVRQQAQSTSTADASNTQLAAKRTKYTDFQDSEDDSDHDNLSELDNYFSMPMPKARARPGPTGFGRAGLLSLAFESGRAWASFT</sequence>
<evidence type="ECO:0000256" key="1">
    <source>
        <dbReference type="SAM" id="MobiDB-lite"/>
    </source>
</evidence>
<accession>A0A226D2Y0</accession>
<dbReference type="PANTHER" id="PTHR46169">
    <property type="entry name" value="DNA REPLICATION-RELATED ELEMENT FACTOR, ISOFORM A"/>
    <property type="match status" value="1"/>
</dbReference>
<dbReference type="OMA" id="HDESHIA"/>
<protein>
    <submittedName>
        <fullName evidence="2">Transposable element Hobo transposase</fullName>
    </submittedName>
</protein>
<dbReference type="SUPFAM" id="SSF53098">
    <property type="entry name" value="Ribonuclease H-like"/>
    <property type="match status" value="1"/>
</dbReference>
<dbReference type="EMBL" id="LNIX01000039">
    <property type="protein sequence ID" value="OXA39420.1"/>
    <property type="molecule type" value="Genomic_DNA"/>
</dbReference>
<dbReference type="InterPro" id="IPR012337">
    <property type="entry name" value="RNaseH-like_sf"/>
</dbReference>
<evidence type="ECO:0000313" key="3">
    <source>
        <dbReference type="Proteomes" id="UP000198287"/>
    </source>
</evidence>
<keyword evidence="3" id="KW-1185">Reference proteome</keyword>
<name>A0A226D2Y0_FOLCA</name>
<dbReference type="OrthoDB" id="2438421at2759"/>
<dbReference type="GO" id="GO:0006357">
    <property type="term" value="P:regulation of transcription by RNA polymerase II"/>
    <property type="evidence" value="ECO:0007669"/>
    <property type="project" value="TreeGrafter"/>
</dbReference>
<dbReference type="PANTHER" id="PTHR46169:SF29">
    <property type="entry name" value="DNA REPLICATION-RELATED ELEMENT FACTOR, ISOFORM A"/>
    <property type="match status" value="1"/>
</dbReference>
<evidence type="ECO:0000313" key="2">
    <source>
        <dbReference type="EMBL" id="OXA39420.1"/>
    </source>
</evidence>
<gene>
    <name evidence="2" type="ORF">Fcan01_25952</name>
</gene>
<dbReference type="InterPro" id="IPR052717">
    <property type="entry name" value="Vacuolar_transposase_reg"/>
</dbReference>
<dbReference type="GO" id="GO:0005634">
    <property type="term" value="C:nucleus"/>
    <property type="evidence" value="ECO:0007669"/>
    <property type="project" value="TreeGrafter"/>
</dbReference>
<feature type="region of interest" description="Disordered" evidence="1">
    <location>
        <begin position="1"/>
        <end position="20"/>
    </location>
</feature>